<dbReference type="RefSeq" id="WP_284398264.1">
    <property type="nucleotide sequence ID" value="NZ_BSNQ01000003.1"/>
</dbReference>
<dbReference type="InterPro" id="IPR052526">
    <property type="entry name" value="HTH-type_Bedaq_tolerance"/>
</dbReference>
<organism evidence="2 3">
    <name type="scientific">Dyella lipolytica</name>
    <dbReference type="NCBI Taxonomy" id="1867835"/>
    <lineage>
        <taxon>Bacteria</taxon>
        <taxon>Pseudomonadati</taxon>
        <taxon>Pseudomonadota</taxon>
        <taxon>Gammaproteobacteria</taxon>
        <taxon>Lysobacterales</taxon>
        <taxon>Rhodanobacteraceae</taxon>
        <taxon>Dyella</taxon>
    </lineage>
</organism>
<evidence type="ECO:0000313" key="3">
    <source>
        <dbReference type="Proteomes" id="UP001620405"/>
    </source>
</evidence>
<dbReference type="PANTHER" id="PTHR39515:SF2">
    <property type="entry name" value="HTH-TYPE TRANSCRIPTIONAL REGULATOR RV0880"/>
    <property type="match status" value="1"/>
</dbReference>
<comment type="caution">
    <text evidence="2">The sequence shown here is derived from an EMBL/GenBank/DDBJ whole genome shotgun (WGS) entry which is preliminary data.</text>
</comment>
<evidence type="ECO:0000259" key="1">
    <source>
        <dbReference type="PROSITE" id="PS50995"/>
    </source>
</evidence>
<dbReference type="EMBL" id="JADIKG010000011">
    <property type="protein sequence ID" value="MFK2873084.1"/>
    <property type="molecule type" value="Genomic_DNA"/>
</dbReference>
<accession>A0ABW8ISZ5</accession>
<dbReference type="PANTHER" id="PTHR39515">
    <property type="entry name" value="CONSERVED PROTEIN"/>
    <property type="match status" value="1"/>
</dbReference>
<dbReference type="InterPro" id="IPR036390">
    <property type="entry name" value="WH_DNA-bd_sf"/>
</dbReference>
<keyword evidence="3" id="KW-1185">Reference proteome</keyword>
<dbReference type="Pfam" id="PF01047">
    <property type="entry name" value="MarR"/>
    <property type="match status" value="1"/>
</dbReference>
<dbReference type="SUPFAM" id="SSF46785">
    <property type="entry name" value="Winged helix' DNA-binding domain"/>
    <property type="match status" value="1"/>
</dbReference>
<dbReference type="PROSITE" id="PS50995">
    <property type="entry name" value="HTH_MARR_2"/>
    <property type="match status" value="1"/>
</dbReference>
<dbReference type="InterPro" id="IPR036388">
    <property type="entry name" value="WH-like_DNA-bd_sf"/>
</dbReference>
<dbReference type="Proteomes" id="UP001620405">
    <property type="component" value="Unassembled WGS sequence"/>
</dbReference>
<reference evidence="2 3" key="1">
    <citation type="submission" date="2020-10" db="EMBL/GenBank/DDBJ databases">
        <title>Phylogeny of dyella-like bacteria.</title>
        <authorList>
            <person name="Fu J."/>
        </authorList>
    </citation>
    <scope>NUCLEOTIDE SEQUENCE [LARGE SCALE GENOMIC DNA]</scope>
    <source>
        <strain evidence="2 3">DHOB07</strain>
    </source>
</reference>
<name>A0ABW8ISZ5_9GAMM</name>
<proteinExistence type="predicted"/>
<dbReference type="InterPro" id="IPR000835">
    <property type="entry name" value="HTH_MarR-typ"/>
</dbReference>
<protein>
    <submittedName>
        <fullName evidence="2">MarR family transcriptional regulator</fullName>
    </submittedName>
</protein>
<gene>
    <name evidence="2" type="ORF">ISP13_06020</name>
</gene>
<evidence type="ECO:0000313" key="2">
    <source>
        <dbReference type="EMBL" id="MFK2873084.1"/>
    </source>
</evidence>
<dbReference type="SMART" id="SM00347">
    <property type="entry name" value="HTH_MARR"/>
    <property type="match status" value="1"/>
</dbReference>
<feature type="domain" description="HTH marR-type" evidence="1">
    <location>
        <begin position="13"/>
        <end position="149"/>
    </location>
</feature>
<sequence>MAKPSTDPAATRALALAGELRVLIGQLKRRLREEARAGDLTASQLSVLGRLEREGPATVTSLAQAESVRPQSMGATIAALEKIGLVRGEAHPTDGRQTLLSLTPACHAWIKVSRAAREDWLAHAIQAHLAPAEQKQLASAVKLLKRLVDQ</sequence>
<dbReference type="Gene3D" id="1.10.287.100">
    <property type="match status" value="1"/>
</dbReference>
<dbReference type="Gene3D" id="1.10.10.10">
    <property type="entry name" value="Winged helix-like DNA-binding domain superfamily/Winged helix DNA-binding domain"/>
    <property type="match status" value="1"/>
</dbReference>